<organism evidence="9 10">
    <name type="scientific">Candidatus Woesebacteria bacterium RIFCSPLOWO2_01_FULL_39_10b</name>
    <dbReference type="NCBI Taxonomy" id="1802517"/>
    <lineage>
        <taxon>Bacteria</taxon>
        <taxon>Candidatus Woeseibacteriota</taxon>
    </lineage>
</organism>
<dbReference type="PANTHER" id="PTHR33908:SF11">
    <property type="entry name" value="MEMBRANE PROTEIN"/>
    <property type="match status" value="1"/>
</dbReference>
<evidence type="ECO:0000256" key="4">
    <source>
        <dbReference type="ARBA" id="ARBA00022679"/>
    </source>
</evidence>
<evidence type="ECO:0000313" key="9">
    <source>
        <dbReference type="EMBL" id="OGM60619.1"/>
    </source>
</evidence>
<dbReference type="InterPro" id="IPR050297">
    <property type="entry name" value="LipidA_mod_glycosyltrf_83"/>
</dbReference>
<dbReference type="GO" id="GO:0005886">
    <property type="term" value="C:plasma membrane"/>
    <property type="evidence" value="ECO:0007669"/>
    <property type="project" value="UniProtKB-SubCell"/>
</dbReference>
<feature type="transmembrane region" description="Helical" evidence="8">
    <location>
        <begin position="336"/>
        <end position="355"/>
    </location>
</feature>
<protein>
    <recommendedName>
        <fullName evidence="11">Glycosyltransferase RgtA/B/C/D-like domain-containing protein</fullName>
    </recommendedName>
</protein>
<name>A0A1F8BAB5_9BACT</name>
<evidence type="ECO:0000256" key="7">
    <source>
        <dbReference type="ARBA" id="ARBA00023136"/>
    </source>
</evidence>
<keyword evidence="7 8" id="KW-0472">Membrane</keyword>
<dbReference type="AlphaFoldDB" id="A0A1F8BAB5"/>
<evidence type="ECO:0000256" key="2">
    <source>
        <dbReference type="ARBA" id="ARBA00022475"/>
    </source>
</evidence>
<evidence type="ECO:0000313" key="10">
    <source>
        <dbReference type="Proteomes" id="UP000176404"/>
    </source>
</evidence>
<keyword evidence="4" id="KW-0808">Transferase</keyword>
<evidence type="ECO:0000256" key="8">
    <source>
        <dbReference type="SAM" id="Phobius"/>
    </source>
</evidence>
<dbReference type="GO" id="GO:0009103">
    <property type="term" value="P:lipopolysaccharide biosynthetic process"/>
    <property type="evidence" value="ECO:0007669"/>
    <property type="project" value="UniProtKB-ARBA"/>
</dbReference>
<dbReference type="STRING" id="1802517.A2892_01065"/>
<feature type="transmembrane region" description="Helical" evidence="8">
    <location>
        <begin position="362"/>
        <end position="380"/>
    </location>
</feature>
<keyword evidence="5 8" id="KW-0812">Transmembrane</keyword>
<feature type="transmembrane region" description="Helical" evidence="8">
    <location>
        <begin position="96"/>
        <end position="116"/>
    </location>
</feature>
<comment type="subcellular location">
    <subcellularLocation>
        <location evidence="1">Cell membrane</location>
        <topology evidence="1">Multi-pass membrane protein</topology>
    </subcellularLocation>
</comment>
<dbReference type="GO" id="GO:0016763">
    <property type="term" value="F:pentosyltransferase activity"/>
    <property type="evidence" value="ECO:0007669"/>
    <property type="project" value="TreeGrafter"/>
</dbReference>
<dbReference type="EMBL" id="MGHD01000003">
    <property type="protein sequence ID" value="OGM60619.1"/>
    <property type="molecule type" value="Genomic_DNA"/>
</dbReference>
<evidence type="ECO:0000256" key="3">
    <source>
        <dbReference type="ARBA" id="ARBA00022676"/>
    </source>
</evidence>
<keyword evidence="3" id="KW-0328">Glycosyltransferase</keyword>
<sequence>MRGVLKKYSIILIVLIAAVLRLWKLDNIPPHLTPDEAALGYNAYSILKTGKDEYGEFLPIIFKSFGDYKPGLYVYLTVPFVAFFGLNEYTVRLPSAIFGIIAVYLIYKIVNLLMSYELPTARLKKIAPSVLTHNIQTDGLLPTISALLLSISPWHIQFSRGAWEANVSLTLTLAGIYFFLKSFKNSRFLILASIYFSSTLAAYQGAKLATLIVVFALVVAFWKEAKLLTVSSRRSLAGSMLIGILLSLPIILSTFQGKTGRLNVFSVFSYPRPREYLQNFLNQGNEKVGDINYLFFHPETLNFARGIMGRWFNHFSGKFLFFEGDWPNPRHSAPNHGMTLLSDIFLLILGFIGLLKTKEQKLRTFLLLWFVLAPFPAALSRDQVHAVRSFNMVVPLSLITAFGVVEIIVRVRGVNKNPPIGWIRYAPVTLLIFGSLIYVLNYIYFLDSYFIHLSKHNSKVWSYGYKQIVETLTPVQEKYEKIKVQQSFAQPYIYFLFYQKYSPSKYQKQANLVESQYRGDVGYIEKLDNIEFSAINWPLDLKDHESLIVGDYVEAPVQDIKDTSEFNLIRKIDYLNGERAFWIIEVR</sequence>
<evidence type="ECO:0000256" key="6">
    <source>
        <dbReference type="ARBA" id="ARBA00022989"/>
    </source>
</evidence>
<reference evidence="9 10" key="1">
    <citation type="journal article" date="2016" name="Nat. Commun.">
        <title>Thousands of microbial genomes shed light on interconnected biogeochemical processes in an aquifer system.</title>
        <authorList>
            <person name="Anantharaman K."/>
            <person name="Brown C.T."/>
            <person name="Hug L.A."/>
            <person name="Sharon I."/>
            <person name="Castelle C.J."/>
            <person name="Probst A.J."/>
            <person name="Thomas B.C."/>
            <person name="Singh A."/>
            <person name="Wilkins M.J."/>
            <person name="Karaoz U."/>
            <person name="Brodie E.L."/>
            <person name="Williams K.H."/>
            <person name="Hubbard S.S."/>
            <person name="Banfield J.F."/>
        </authorList>
    </citation>
    <scope>NUCLEOTIDE SEQUENCE [LARGE SCALE GENOMIC DNA]</scope>
</reference>
<dbReference type="PANTHER" id="PTHR33908">
    <property type="entry name" value="MANNOSYLTRANSFERASE YKCB-RELATED"/>
    <property type="match status" value="1"/>
</dbReference>
<comment type="caution">
    <text evidence="9">The sequence shown here is derived from an EMBL/GenBank/DDBJ whole genome shotgun (WGS) entry which is preliminary data.</text>
</comment>
<feature type="transmembrane region" description="Helical" evidence="8">
    <location>
        <begin position="234"/>
        <end position="255"/>
    </location>
</feature>
<accession>A0A1F8BAB5</accession>
<dbReference type="Proteomes" id="UP000176404">
    <property type="component" value="Unassembled WGS sequence"/>
</dbReference>
<feature type="transmembrane region" description="Helical" evidence="8">
    <location>
        <begin position="200"/>
        <end position="222"/>
    </location>
</feature>
<gene>
    <name evidence="9" type="ORF">A2892_01065</name>
</gene>
<feature type="transmembrane region" description="Helical" evidence="8">
    <location>
        <begin position="72"/>
        <end position="89"/>
    </location>
</feature>
<proteinExistence type="predicted"/>
<evidence type="ECO:0008006" key="11">
    <source>
        <dbReference type="Google" id="ProtNLM"/>
    </source>
</evidence>
<keyword evidence="6 8" id="KW-1133">Transmembrane helix</keyword>
<feature type="transmembrane region" description="Helical" evidence="8">
    <location>
        <begin position="163"/>
        <end position="180"/>
    </location>
</feature>
<evidence type="ECO:0000256" key="5">
    <source>
        <dbReference type="ARBA" id="ARBA00022692"/>
    </source>
</evidence>
<evidence type="ECO:0000256" key="1">
    <source>
        <dbReference type="ARBA" id="ARBA00004651"/>
    </source>
</evidence>
<keyword evidence="2" id="KW-1003">Cell membrane</keyword>
<feature type="transmembrane region" description="Helical" evidence="8">
    <location>
        <begin position="392"/>
        <end position="411"/>
    </location>
</feature>
<feature type="transmembrane region" description="Helical" evidence="8">
    <location>
        <begin position="423"/>
        <end position="445"/>
    </location>
</feature>